<feature type="compositionally biased region" description="Low complexity" evidence="6">
    <location>
        <begin position="1"/>
        <end position="16"/>
    </location>
</feature>
<dbReference type="OrthoDB" id="9785233at2"/>
<evidence type="ECO:0000256" key="6">
    <source>
        <dbReference type="SAM" id="MobiDB-lite"/>
    </source>
</evidence>
<comment type="function">
    <text evidence="4 5">Required for flagellar hook formation. May act as a scaffolding protein.</text>
</comment>
<evidence type="ECO:0000256" key="3">
    <source>
        <dbReference type="ARBA" id="ARBA00022795"/>
    </source>
</evidence>
<reference evidence="7 8" key="1">
    <citation type="submission" date="2017-10" db="EMBL/GenBank/DDBJ databases">
        <title>Genomics of the genus Arcobacter.</title>
        <authorList>
            <person name="Perez-Cataluna A."/>
            <person name="Figueras M.J."/>
        </authorList>
    </citation>
    <scope>NUCLEOTIDE SEQUENCE [LARGE SCALE GENOMIC DNA]</scope>
    <source>
        <strain evidence="7 8">DSM 24636</strain>
    </source>
</reference>
<evidence type="ECO:0000313" key="7">
    <source>
        <dbReference type="EMBL" id="RXJ63697.1"/>
    </source>
</evidence>
<dbReference type="Pfam" id="PF03963">
    <property type="entry name" value="FlgD"/>
    <property type="match status" value="1"/>
</dbReference>
<feature type="region of interest" description="Disordered" evidence="6">
    <location>
        <begin position="1"/>
        <end position="21"/>
    </location>
</feature>
<comment type="caution">
    <text evidence="7">The sequence shown here is derived from an EMBL/GenBank/DDBJ whole genome shotgun (WGS) entry which is preliminary data.</text>
</comment>
<sequence>MSTTSTDGVTTSSGTDAYGNTYTTSVSKEGLQSEDFIQLMLTELSLQDPTNPVDSSSMLDSQMRLSTLEANMATVDAMESFSESFQQSALSNAASLIGNIVENGEIDDQGNPKQYQIASVEGSDGDIYLTAHQITGFYDIYSFEETSSVSDSLDSANEDDTLTITDANGDAHEVSTYGKTYEEVAQELNAMDGITANMVENSDGNYQLSVYVSGGGSSISSTGIDLGYTTNSITTYAEEAENLPYTNITKIY</sequence>
<keyword evidence="3 5" id="KW-1005">Bacterial flagellum biogenesis</keyword>
<keyword evidence="8" id="KW-1185">Reference proteome</keyword>
<dbReference type="AlphaFoldDB" id="A0A4Q0Y0X6"/>
<gene>
    <name evidence="7" type="ORF">CRV06_05770</name>
</gene>
<evidence type="ECO:0000256" key="4">
    <source>
        <dbReference type="ARBA" id="ARBA00024746"/>
    </source>
</evidence>
<dbReference type="EMBL" id="PDKO01000003">
    <property type="protein sequence ID" value="RXJ63697.1"/>
    <property type="molecule type" value="Genomic_DNA"/>
</dbReference>
<proteinExistence type="inferred from homology"/>
<dbReference type="InterPro" id="IPR005648">
    <property type="entry name" value="FlgD"/>
</dbReference>
<evidence type="ECO:0000256" key="2">
    <source>
        <dbReference type="ARBA" id="ARBA00016013"/>
    </source>
</evidence>
<name>A0A4Q0Y0X6_9BACT</name>
<accession>A0A4Q0Y0X6</accession>
<evidence type="ECO:0000256" key="1">
    <source>
        <dbReference type="ARBA" id="ARBA00010577"/>
    </source>
</evidence>
<dbReference type="RefSeq" id="WP_129081729.1">
    <property type="nucleotide sequence ID" value="NZ_CP041070.1"/>
</dbReference>
<dbReference type="Proteomes" id="UP000290191">
    <property type="component" value="Unassembled WGS sequence"/>
</dbReference>
<organism evidence="7 8">
    <name type="scientific">Halarcobacter anaerophilus</name>
    <dbReference type="NCBI Taxonomy" id="877500"/>
    <lineage>
        <taxon>Bacteria</taxon>
        <taxon>Pseudomonadati</taxon>
        <taxon>Campylobacterota</taxon>
        <taxon>Epsilonproteobacteria</taxon>
        <taxon>Campylobacterales</taxon>
        <taxon>Arcobacteraceae</taxon>
        <taxon>Halarcobacter</taxon>
    </lineage>
</organism>
<evidence type="ECO:0000256" key="5">
    <source>
        <dbReference type="RuleBase" id="RU362076"/>
    </source>
</evidence>
<dbReference type="STRING" id="877500.GCA_000935065_00068"/>
<comment type="similarity">
    <text evidence="1 5">Belongs to the FlgD family.</text>
</comment>
<dbReference type="GO" id="GO:0044781">
    <property type="term" value="P:bacterial-type flagellum organization"/>
    <property type="evidence" value="ECO:0007669"/>
    <property type="project" value="UniProtKB-UniRule"/>
</dbReference>
<evidence type="ECO:0000313" key="8">
    <source>
        <dbReference type="Proteomes" id="UP000290191"/>
    </source>
</evidence>
<protein>
    <recommendedName>
        <fullName evidence="2 5">Basal-body rod modification protein FlgD</fullName>
    </recommendedName>
</protein>